<accession>F4QNH7</accession>
<dbReference type="STRING" id="715226.ABI_22970"/>
<evidence type="ECO:0000256" key="1">
    <source>
        <dbReference type="SAM" id="SignalP"/>
    </source>
</evidence>
<sequence length="334" mass="36177">MRLALITGTCLLTLAFPALAAQGHHDAYVKKDSPGVFFHDPCNRIGDQEAKRGVAICRSDVADFSRAPVGAKVIVIIQSKNGLEDVWLTQETPKLEDSDVPFLTVPLNIAMKIINAFLPGQSEEQALSKGDGDKPLIAGVAEDELNGTVLTVSQSSASLRVPVKSPFRWELSLYQVDSAESSMLIGTYPGPCGNTKITDGEIIIPEGRARTGNYRLILREYDVDPAPCNERLSEKPLITESAIPFTVEPDPARPPEHADIGSVSNMPERDRLAVAVLLSSQSQQWNLEAYQILTDLLTDSDDETIKNEARAAINELQIGPRQPVKAVPELASGG</sequence>
<dbReference type="AlphaFoldDB" id="F4QNH7"/>
<proteinExistence type="predicted"/>
<reference evidence="3" key="1">
    <citation type="submission" date="2011-03" db="EMBL/GenBank/DDBJ databases">
        <title>Draft genome sequence of Brevundimonas diminuta.</title>
        <authorList>
            <person name="Brown P.J.B."/>
            <person name="Buechlein A."/>
            <person name="Hemmerich C."/>
            <person name="Brun Y.V."/>
        </authorList>
    </citation>
    <scope>NUCLEOTIDE SEQUENCE [LARGE SCALE GENOMIC DNA]</scope>
    <source>
        <strain evidence="3">C19</strain>
    </source>
</reference>
<keyword evidence="1" id="KW-0732">Signal</keyword>
<protein>
    <recommendedName>
        <fullName evidence="4">HEAT repeat domain-containing protein</fullName>
    </recommendedName>
</protein>
<gene>
    <name evidence="2" type="ORF">ABI_22970</name>
</gene>
<dbReference type="HOGENOM" id="CLU_830665_0_0_5"/>
<name>F4QNH7_9CAUL</name>
<evidence type="ECO:0008006" key="4">
    <source>
        <dbReference type="Google" id="ProtNLM"/>
    </source>
</evidence>
<feature type="signal peptide" evidence="1">
    <location>
        <begin position="1"/>
        <end position="20"/>
    </location>
</feature>
<evidence type="ECO:0000313" key="3">
    <source>
        <dbReference type="Proteomes" id="UP000006512"/>
    </source>
</evidence>
<dbReference type="RefSeq" id="WP_006273067.1">
    <property type="nucleotide sequence ID" value="NZ_GL883078.1"/>
</dbReference>
<organism evidence="2 3">
    <name type="scientific">Asticcacaulis biprosthecium C19</name>
    <dbReference type="NCBI Taxonomy" id="715226"/>
    <lineage>
        <taxon>Bacteria</taxon>
        <taxon>Pseudomonadati</taxon>
        <taxon>Pseudomonadota</taxon>
        <taxon>Alphaproteobacteria</taxon>
        <taxon>Caulobacterales</taxon>
        <taxon>Caulobacteraceae</taxon>
        <taxon>Asticcacaulis</taxon>
    </lineage>
</organism>
<dbReference type="Proteomes" id="UP000006512">
    <property type="component" value="Unassembled WGS sequence"/>
</dbReference>
<feature type="chain" id="PRO_5003314272" description="HEAT repeat domain-containing protein" evidence="1">
    <location>
        <begin position="21"/>
        <end position="334"/>
    </location>
</feature>
<evidence type="ECO:0000313" key="2">
    <source>
        <dbReference type="EMBL" id="EGF90885.1"/>
    </source>
</evidence>
<keyword evidence="3" id="KW-1185">Reference proteome</keyword>
<dbReference type="EMBL" id="GL883078">
    <property type="protein sequence ID" value="EGF90885.1"/>
    <property type="molecule type" value="Genomic_DNA"/>
</dbReference>